<dbReference type="Pfam" id="PF07106">
    <property type="entry name" value="WHD_TBPIP"/>
    <property type="match status" value="1"/>
</dbReference>
<evidence type="ECO:0000256" key="8">
    <source>
        <dbReference type="SAM" id="Coils"/>
    </source>
</evidence>
<evidence type="ECO:0000256" key="6">
    <source>
        <dbReference type="ARBA" id="ARBA00023242"/>
    </source>
</evidence>
<feature type="coiled-coil region" evidence="8">
    <location>
        <begin position="77"/>
        <end position="141"/>
    </location>
</feature>
<evidence type="ECO:0000256" key="3">
    <source>
        <dbReference type="ARBA" id="ARBA00016093"/>
    </source>
</evidence>
<keyword evidence="7" id="KW-0469">Meiosis</keyword>
<dbReference type="GO" id="GO:0000709">
    <property type="term" value="P:meiotic joint molecule formation"/>
    <property type="evidence" value="ECO:0007669"/>
    <property type="project" value="TreeGrafter"/>
</dbReference>
<gene>
    <name evidence="11" type="primary">psmc3ip</name>
    <name evidence="11" type="ORF">FJT64_016975</name>
</gene>
<dbReference type="Proteomes" id="UP000440578">
    <property type="component" value="Unassembled WGS sequence"/>
</dbReference>
<comment type="caution">
    <text evidence="11">The sequence shown here is derived from an EMBL/GenBank/DDBJ whole genome shotgun (WGS) entry which is preliminary data.</text>
</comment>
<dbReference type="PANTHER" id="PTHR15938">
    <property type="entry name" value="TBP-1 INTERACTING PROTEIN"/>
    <property type="match status" value="1"/>
</dbReference>
<dbReference type="EMBL" id="VIIS01000183">
    <property type="protein sequence ID" value="KAF0312250.1"/>
    <property type="molecule type" value="Genomic_DNA"/>
</dbReference>
<dbReference type="InterPro" id="IPR010776">
    <property type="entry name" value="Hop2_WH_dom"/>
</dbReference>
<dbReference type="GO" id="GO:0120230">
    <property type="term" value="F:recombinase activator activity"/>
    <property type="evidence" value="ECO:0007669"/>
    <property type="project" value="TreeGrafter"/>
</dbReference>
<dbReference type="GO" id="GO:0007129">
    <property type="term" value="P:homologous chromosome pairing at meiosis"/>
    <property type="evidence" value="ECO:0007669"/>
    <property type="project" value="TreeGrafter"/>
</dbReference>
<sequence length="207" mass="23701">MADKTSSSVFKYLHDQNRPYSVTDIHMNLHKEYGKTAVQKSLDALVEEKKVMEKVYGKQKVYVVNQELFPKAEEAEIKGMDAKIAELTAQLAEEAAAARELEARLKATTNSLTSEQAKRELKQCEQDVASRTEKLAALKRLSDNVTAEERRRVQERHRRLVTEWRKRKRIATDIVDAIMEGYPKKKKDLLEEIGLETDEEAGVTLPK</sequence>
<evidence type="ECO:0000256" key="5">
    <source>
        <dbReference type="ARBA" id="ARBA00023172"/>
    </source>
</evidence>
<evidence type="ECO:0000256" key="7">
    <source>
        <dbReference type="ARBA" id="ARBA00023254"/>
    </source>
</evidence>
<reference evidence="11 12" key="1">
    <citation type="submission" date="2019-07" db="EMBL/GenBank/DDBJ databases">
        <title>Draft genome assembly of a fouling barnacle, Amphibalanus amphitrite (Darwin, 1854): The first reference genome for Thecostraca.</title>
        <authorList>
            <person name="Kim W."/>
        </authorList>
    </citation>
    <scope>NUCLEOTIDE SEQUENCE [LARGE SCALE GENOMIC DNA]</scope>
    <source>
        <strain evidence="11">SNU_AA5</strain>
        <tissue evidence="11">Soma without cirri and trophi</tissue>
    </source>
</reference>
<dbReference type="OrthoDB" id="272266at2759"/>
<protein>
    <recommendedName>
        <fullName evidence="3">Homologous-pairing protein 2 homolog</fullName>
    </recommendedName>
</protein>
<proteinExistence type="inferred from homology"/>
<dbReference type="GO" id="GO:0010774">
    <property type="term" value="P:meiotic strand invasion involved in reciprocal meiotic recombination"/>
    <property type="evidence" value="ECO:0007669"/>
    <property type="project" value="TreeGrafter"/>
</dbReference>
<evidence type="ECO:0000313" key="11">
    <source>
        <dbReference type="EMBL" id="KAF0312250.1"/>
    </source>
</evidence>
<evidence type="ECO:0000259" key="9">
    <source>
        <dbReference type="Pfam" id="PF07106"/>
    </source>
</evidence>
<dbReference type="GO" id="GO:0003690">
    <property type="term" value="F:double-stranded DNA binding"/>
    <property type="evidence" value="ECO:0007669"/>
    <property type="project" value="TreeGrafter"/>
</dbReference>
<dbReference type="GO" id="GO:0000794">
    <property type="term" value="C:condensed nuclear chromosome"/>
    <property type="evidence" value="ECO:0007669"/>
    <property type="project" value="TreeGrafter"/>
</dbReference>
<keyword evidence="6" id="KW-0539">Nucleus</keyword>
<accession>A0A6A4X7W2</accession>
<dbReference type="PANTHER" id="PTHR15938:SF0">
    <property type="entry name" value="HOMOLOGOUS-PAIRING PROTEIN 2 HOMOLOG"/>
    <property type="match status" value="1"/>
</dbReference>
<dbReference type="Gene3D" id="1.10.10.10">
    <property type="entry name" value="Winged helix-like DNA-binding domain superfamily/Winged helix DNA-binding domain"/>
    <property type="match status" value="1"/>
</dbReference>
<dbReference type="InterPro" id="IPR036388">
    <property type="entry name" value="WH-like_DNA-bd_sf"/>
</dbReference>
<evidence type="ECO:0000256" key="4">
    <source>
        <dbReference type="ARBA" id="ARBA00023054"/>
    </source>
</evidence>
<feature type="domain" description="Leucine zipper with capping helix" evidence="10">
    <location>
        <begin position="145"/>
        <end position="201"/>
    </location>
</feature>
<dbReference type="InterPro" id="IPR040661">
    <property type="entry name" value="LZ3wCH"/>
</dbReference>
<dbReference type="Pfam" id="PF18517">
    <property type="entry name" value="LZ3wCH"/>
    <property type="match status" value="1"/>
</dbReference>
<evidence type="ECO:0000313" key="12">
    <source>
        <dbReference type="Proteomes" id="UP000440578"/>
    </source>
</evidence>
<keyword evidence="12" id="KW-1185">Reference proteome</keyword>
<evidence type="ECO:0000256" key="1">
    <source>
        <dbReference type="ARBA" id="ARBA00004123"/>
    </source>
</evidence>
<feature type="domain" description="Homologous-pairing protein 2 winged helix" evidence="9">
    <location>
        <begin position="7"/>
        <end position="65"/>
    </location>
</feature>
<comment type="subcellular location">
    <subcellularLocation>
        <location evidence="1">Nucleus</location>
    </subcellularLocation>
</comment>
<dbReference type="GO" id="GO:0120231">
    <property type="term" value="C:DNA recombinase auxiliary factor complex"/>
    <property type="evidence" value="ECO:0007669"/>
    <property type="project" value="TreeGrafter"/>
</dbReference>
<keyword evidence="5" id="KW-0233">DNA recombination</keyword>
<name>A0A6A4X7W2_AMPAM</name>
<evidence type="ECO:0000259" key="10">
    <source>
        <dbReference type="Pfam" id="PF18517"/>
    </source>
</evidence>
<organism evidence="11 12">
    <name type="scientific">Amphibalanus amphitrite</name>
    <name type="common">Striped barnacle</name>
    <name type="synonym">Balanus amphitrite</name>
    <dbReference type="NCBI Taxonomy" id="1232801"/>
    <lineage>
        <taxon>Eukaryota</taxon>
        <taxon>Metazoa</taxon>
        <taxon>Ecdysozoa</taxon>
        <taxon>Arthropoda</taxon>
        <taxon>Crustacea</taxon>
        <taxon>Multicrustacea</taxon>
        <taxon>Cirripedia</taxon>
        <taxon>Thoracica</taxon>
        <taxon>Thoracicalcarea</taxon>
        <taxon>Balanomorpha</taxon>
        <taxon>Balanoidea</taxon>
        <taxon>Balanidae</taxon>
        <taxon>Amphibalaninae</taxon>
        <taxon>Amphibalanus</taxon>
    </lineage>
</organism>
<evidence type="ECO:0000256" key="2">
    <source>
        <dbReference type="ARBA" id="ARBA00007922"/>
    </source>
</evidence>
<dbReference type="AlphaFoldDB" id="A0A6A4X7W2"/>
<keyword evidence="4 8" id="KW-0175">Coiled coil</keyword>
<comment type="similarity">
    <text evidence="2">Belongs to the HOP2 family.</text>
</comment>